<feature type="chain" id="PRO_5042587885" evidence="1">
    <location>
        <begin position="24"/>
        <end position="672"/>
    </location>
</feature>
<dbReference type="InterPro" id="IPR058907">
    <property type="entry name" value="P29_N"/>
</dbReference>
<dbReference type="EMBL" id="CP119311">
    <property type="protein sequence ID" value="WEK34182.1"/>
    <property type="molecule type" value="Genomic_DNA"/>
</dbReference>
<evidence type="ECO:0000256" key="1">
    <source>
        <dbReference type="SAM" id="SignalP"/>
    </source>
</evidence>
<dbReference type="Gene3D" id="1.50.10.20">
    <property type="match status" value="1"/>
</dbReference>
<feature type="domain" description="Broad-specificity ulvan lyase C-terminal" evidence="3">
    <location>
        <begin position="409"/>
        <end position="666"/>
    </location>
</feature>
<evidence type="ECO:0000259" key="2">
    <source>
        <dbReference type="Pfam" id="PF25840"/>
    </source>
</evidence>
<reference evidence="4" key="1">
    <citation type="submission" date="2023-03" db="EMBL/GenBank/DDBJ databases">
        <title>Andean soil-derived lignocellulolytic bacterial consortium as a source of novel taxa and putative plastic-active enzymes.</title>
        <authorList>
            <person name="Diaz-Garcia L."/>
            <person name="Chuvochina M."/>
            <person name="Feuerriegel G."/>
            <person name="Bunk B."/>
            <person name="Sproer C."/>
            <person name="Streit W.R."/>
            <person name="Rodriguez L.M."/>
            <person name="Overmann J."/>
            <person name="Jimenez D.J."/>
        </authorList>
    </citation>
    <scope>NUCLEOTIDE SEQUENCE</scope>
    <source>
        <strain evidence="4">MAG 7</strain>
    </source>
</reference>
<dbReference type="Pfam" id="PF25841">
    <property type="entry name" value="Ulvan_lyase_C"/>
    <property type="match status" value="1"/>
</dbReference>
<evidence type="ECO:0000313" key="5">
    <source>
        <dbReference type="Proteomes" id="UP001220610"/>
    </source>
</evidence>
<proteinExistence type="predicted"/>
<evidence type="ECO:0000259" key="3">
    <source>
        <dbReference type="Pfam" id="PF25841"/>
    </source>
</evidence>
<accession>A0AAJ5WP52</accession>
<evidence type="ECO:0000313" key="4">
    <source>
        <dbReference type="EMBL" id="WEK34182.1"/>
    </source>
</evidence>
<dbReference type="InterPro" id="IPR058908">
    <property type="entry name" value="P29_C"/>
</dbReference>
<dbReference type="Pfam" id="PF25840">
    <property type="entry name" value="Ulvan_lyase_N"/>
    <property type="match status" value="1"/>
</dbReference>
<dbReference type="InterPro" id="IPR008930">
    <property type="entry name" value="Terpenoid_cyclase/PrenylTrfase"/>
</dbReference>
<name>A0AAJ5WP52_9BACT</name>
<dbReference type="AlphaFoldDB" id="A0AAJ5WP52"/>
<organism evidence="4 5">
    <name type="scientific">Candidatus Pseudobacter hemicellulosilyticus</name>
    <dbReference type="NCBI Taxonomy" id="3121375"/>
    <lineage>
        <taxon>Bacteria</taxon>
        <taxon>Pseudomonadati</taxon>
        <taxon>Bacteroidota</taxon>
        <taxon>Chitinophagia</taxon>
        <taxon>Chitinophagales</taxon>
        <taxon>Chitinophagaceae</taxon>
        <taxon>Pseudobacter</taxon>
    </lineage>
</organism>
<dbReference type="SUPFAM" id="SSF48239">
    <property type="entry name" value="Terpenoid cyclases/Protein prenyltransferases"/>
    <property type="match status" value="1"/>
</dbReference>
<keyword evidence="1" id="KW-0732">Signal</keyword>
<feature type="domain" description="Broad-specificity ulvan lyase N-terminal" evidence="2">
    <location>
        <begin position="66"/>
        <end position="393"/>
    </location>
</feature>
<sequence length="672" mass="74139">MRGHCLTIGLLLWLVSSPGSLLAQQALPAVARSGTGLLPEKKLSKESPLLAEQVTLKQEYAHTLLQLSDALLARQLTDPKVTDCGAIQCQHCNVLHTRAAEAVYPFAVAYTITGHKKYLQGAKQAAAWLLRQQQPDGSWKETPEEWTGTTTDQLLMLLLTSKELSGQLTATEKRSWTSAMQKAADYLNKVMTPEFASINYVATTTATLALAGEVLQQPVYSRKARVLAHRTIGKMDEQGFLQGEGGRTHRNKLGVDLGYNMEMSLWGLGLYAKTTGDSLVWNTVKKAMASHLPFIYPDGSLDASWGIRSNKWTLYGSATSDGSNVILSLLADTDKRYASASWKLLQFLRSNILPEGLIGYGPQHAEVLKGPPCVYPTFTKAKNLALAYVLEQAATREIVPLPTEQTGWMQYYPTLDVVQVRTTNFMATITGYRYKDYAAGAKSKYMHRPNGGAQSYLWVKDHGVLQASSPTEYSRPEPMSFPEAPGVLSLTPRIEYRDTAGYFTNLYEFDSRISTASEVKKWGTNQGQAGTGVTGRDSGFVINVAGELKDKHWMAGGVGYGITYRYSDEAIEKTVSLTWHDAWPMVRIIEPFVQRKGMTIQQMDPRTVLITGGGRNFRVKIVSGNAELRCGEDAGHFWAPYPALKAYPISIQLQPPAEGAQASISYRIEIIP</sequence>
<feature type="signal peptide" evidence="1">
    <location>
        <begin position="1"/>
        <end position="23"/>
    </location>
</feature>
<dbReference type="Proteomes" id="UP001220610">
    <property type="component" value="Chromosome"/>
</dbReference>
<gene>
    <name evidence="4" type="ORF">P0Y53_16970</name>
</gene>
<protein>
    <submittedName>
        <fullName evidence="4">Uncharacterized protein</fullName>
    </submittedName>
</protein>